<comment type="caution">
    <text evidence="4">The sequence shown here is derived from an EMBL/GenBank/DDBJ whole genome shotgun (WGS) entry which is preliminary data.</text>
</comment>
<dbReference type="PANTHER" id="PTHR30487:SF0">
    <property type="entry name" value="PREPILIN LEADER PEPTIDASE_N-METHYLTRANSFERASE-RELATED"/>
    <property type="match status" value="1"/>
</dbReference>
<dbReference type="InterPro" id="IPR000045">
    <property type="entry name" value="Prepilin_IV_endopep_pep"/>
</dbReference>
<dbReference type="InterPro" id="IPR050882">
    <property type="entry name" value="Prepilin_peptidase/N-MTase"/>
</dbReference>
<dbReference type="EMBL" id="JACLYY010000004">
    <property type="protein sequence ID" value="MBM6737567.1"/>
    <property type="molecule type" value="Genomic_DNA"/>
</dbReference>
<evidence type="ECO:0000313" key="4">
    <source>
        <dbReference type="EMBL" id="MBM6737567.1"/>
    </source>
</evidence>
<protein>
    <submittedName>
        <fullName evidence="4">Prepilin peptidase</fullName>
    </submittedName>
</protein>
<dbReference type="Proteomes" id="UP000716906">
    <property type="component" value="Unassembled WGS sequence"/>
</dbReference>
<dbReference type="PANTHER" id="PTHR30487">
    <property type="entry name" value="TYPE 4 PREPILIN-LIKE PROTEINS LEADER PEPTIDE-PROCESSING ENZYME"/>
    <property type="match status" value="1"/>
</dbReference>
<gene>
    <name evidence="4" type="ORF">H7U36_05515</name>
</gene>
<organism evidence="4 5">
    <name type="scientific">Faecalicatena fissicatena</name>
    <dbReference type="NCBI Taxonomy" id="290055"/>
    <lineage>
        <taxon>Bacteria</taxon>
        <taxon>Bacillati</taxon>
        <taxon>Bacillota</taxon>
        <taxon>Clostridia</taxon>
        <taxon>Lachnospirales</taxon>
        <taxon>Lachnospiraceae</taxon>
        <taxon>Faecalicatena</taxon>
    </lineage>
</organism>
<sequence>MDAGACPALRGACLCAFLLLLAWAAGEDLRRRRIPDGAVVCILGLGLLCWILGVAPWGWELRGMNGTEGLDLADRLGGFLCVSLPLTVVCCLAPGAFGGGDIKLAGAGGFVLGWRAMLAAGALAFLAAGAVTAALLLAGRASRRDAVPFGPFLCLGMAAAFFGGEALALWYAGK</sequence>
<name>A0ABS2E7E9_9FIRM</name>
<dbReference type="Gene3D" id="1.20.120.1220">
    <property type="match status" value="1"/>
</dbReference>
<feature type="transmembrane region" description="Helical" evidence="2">
    <location>
        <begin position="76"/>
        <end position="97"/>
    </location>
</feature>
<feature type="transmembrane region" description="Helical" evidence="2">
    <location>
        <begin position="149"/>
        <end position="172"/>
    </location>
</feature>
<evidence type="ECO:0000259" key="3">
    <source>
        <dbReference type="Pfam" id="PF01478"/>
    </source>
</evidence>
<reference evidence="4 5" key="1">
    <citation type="journal article" date="2021" name="Sci. Rep.">
        <title>The distribution of antibiotic resistance genes in chicken gut microbiota commensals.</title>
        <authorList>
            <person name="Juricova H."/>
            <person name="Matiasovicova J."/>
            <person name="Kubasova T."/>
            <person name="Cejkova D."/>
            <person name="Rychlik I."/>
        </authorList>
    </citation>
    <scope>NUCLEOTIDE SEQUENCE [LARGE SCALE GENOMIC DNA]</scope>
    <source>
        <strain evidence="4 5">An773</strain>
    </source>
</reference>
<evidence type="ECO:0000313" key="5">
    <source>
        <dbReference type="Proteomes" id="UP000716906"/>
    </source>
</evidence>
<comment type="similarity">
    <text evidence="1">Belongs to the peptidase A24 family.</text>
</comment>
<keyword evidence="2" id="KW-1133">Transmembrane helix</keyword>
<accession>A0ABS2E7E9</accession>
<proteinExistence type="inferred from homology"/>
<feature type="domain" description="Prepilin type IV endopeptidase peptidase" evidence="3">
    <location>
        <begin position="15"/>
        <end position="131"/>
    </location>
</feature>
<keyword evidence="2" id="KW-0812">Transmembrane</keyword>
<evidence type="ECO:0000256" key="2">
    <source>
        <dbReference type="SAM" id="Phobius"/>
    </source>
</evidence>
<feature type="transmembrane region" description="Helical" evidence="2">
    <location>
        <begin position="34"/>
        <end position="55"/>
    </location>
</feature>
<dbReference type="Pfam" id="PF01478">
    <property type="entry name" value="Peptidase_A24"/>
    <property type="match status" value="1"/>
</dbReference>
<keyword evidence="2" id="KW-0472">Membrane</keyword>
<evidence type="ECO:0000256" key="1">
    <source>
        <dbReference type="ARBA" id="ARBA00005801"/>
    </source>
</evidence>
<feature type="transmembrane region" description="Helical" evidence="2">
    <location>
        <begin position="117"/>
        <end position="137"/>
    </location>
</feature>
<keyword evidence="5" id="KW-1185">Reference proteome</keyword>